<organism evidence="2 3">
    <name type="scientific">Cytospora chrysosperma</name>
    <name type="common">Cytospora canker fungus</name>
    <name type="synonym">Sphaeria chrysosperma</name>
    <dbReference type="NCBI Taxonomy" id="252740"/>
    <lineage>
        <taxon>Eukaryota</taxon>
        <taxon>Fungi</taxon>
        <taxon>Dikarya</taxon>
        <taxon>Ascomycota</taxon>
        <taxon>Pezizomycotina</taxon>
        <taxon>Sordariomycetes</taxon>
        <taxon>Sordariomycetidae</taxon>
        <taxon>Diaporthales</taxon>
        <taxon>Cytosporaceae</taxon>
        <taxon>Cytospora</taxon>
    </lineage>
</organism>
<feature type="compositionally biased region" description="Pro residues" evidence="1">
    <location>
        <begin position="370"/>
        <end position="383"/>
    </location>
</feature>
<feature type="compositionally biased region" description="Basic and acidic residues" evidence="1">
    <location>
        <begin position="230"/>
        <end position="245"/>
    </location>
</feature>
<dbReference type="AlphaFoldDB" id="A0A423V9G6"/>
<dbReference type="EMBL" id="LJZO01000082">
    <property type="protein sequence ID" value="ROV87483.1"/>
    <property type="molecule type" value="Genomic_DNA"/>
</dbReference>
<evidence type="ECO:0000313" key="3">
    <source>
        <dbReference type="Proteomes" id="UP000284375"/>
    </source>
</evidence>
<evidence type="ECO:0008006" key="4">
    <source>
        <dbReference type="Google" id="ProtNLM"/>
    </source>
</evidence>
<accession>A0A423V9G6</accession>
<dbReference type="Proteomes" id="UP000284375">
    <property type="component" value="Unassembled WGS sequence"/>
</dbReference>
<evidence type="ECO:0000256" key="1">
    <source>
        <dbReference type="SAM" id="MobiDB-lite"/>
    </source>
</evidence>
<evidence type="ECO:0000313" key="2">
    <source>
        <dbReference type="EMBL" id="ROV87483.1"/>
    </source>
</evidence>
<name>A0A423V9G6_CYTCH</name>
<reference evidence="2 3" key="1">
    <citation type="submission" date="2015-09" db="EMBL/GenBank/DDBJ databases">
        <title>Host preference determinants of Valsa canker pathogens revealed by comparative genomics.</title>
        <authorList>
            <person name="Yin Z."/>
            <person name="Huang L."/>
        </authorList>
    </citation>
    <scope>NUCLEOTIDE SEQUENCE [LARGE SCALE GENOMIC DNA]</scope>
    <source>
        <strain evidence="2 3">YSFL</strain>
    </source>
</reference>
<feature type="region of interest" description="Disordered" evidence="1">
    <location>
        <begin position="358"/>
        <end position="386"/>
    </location>
</feature>
<feature type="compositionally biased region" description="Low complexity" evidence="1">
    <location>
        <begin position="119"/>
        <end position="145"/>
    </location>
</feature>
<feature type="compositionally biased region" description="Basic residues" evidence="1">
    <location>
        <begin position="12"/>
        <end position="23"/>
    </location>
</feature>
<feature type="region of interest" description="Disordered" evidence="1">
    <location>
        <begin position="1"/>
        <end position="304"/>
    </location>
</feature>
<protein>
    <recommendedName>
        <fullName evidence="4">Mating-type switching protein swi10</fullName>
    </recommendedName>
</protein>
<sequence length="490" mass="52755">MSPALDLTPAPHRPRNKLRKPSKLRPGSSVSNSASPRHSSDSPRNSNSSTGQGGTRTPQSPRTTLPLPPDLSDSKWLEYIRQSGYLVPMEKSPRLESAKSPLLECAKSPRLETTRLQLSSNNSSGSSNSGGSSTSNSGGSSISNNTVPELAHLALDVPAKSPRKLPESQTPPSDPPKPTSLSLLRRHPKPPVIRIAQLGGNDEAARTDKAPGVEQIPDQYRAVPGPRADASSKGREDGRRHDAETRQASVDAIRGAILRRRSPVRPSSPLPSPSTAPPVPAALATRLTSEWEQPEGSPTSDGTLVAFEEDAIYFKPVSYSPEALSPILEDDVDDPTSPNYHPSYSSFYNPAGYGPLPPLSSPSSSSYAPPSSPQRPAPPPAATPRPDVLSLQIAMDLLTRELSSAVSNESPKAPADVRSLQIWVMIEAYERLRDQVMEMNVGMPVEEVRALMGMFNMWIRALQGVQQRFRDRGRPGLVGGVEGLQTEDLD</sequence>
<dbReference type="OrthoDB" id="5232891at2759"/>
<proteinExistence type="predicted"/>
<comment type="caution">
    <text evidence="2">The sequence shown here is derived from an EMBL/GenBank/DDBJ whole genome shotgun (WGS) entry which is preliminary data.</text>
</comment>
<feature type="compositionally biased region" description="Polar residues" evidence="1">
    <location>
        <begin position="288"/>
        <end position="302"/>
    </location>
</feature>
<feature type="compositionally biased region" description="Pro residues" evidence="1">
    <location>
        <begin position="266"/>
        <end position="280"/>
    </location>
</feature>
<keyword evidence="3" id="KW-1185">Reference proteome</keyword>
<gene>
    <name evidence="2" type="ORF">VSDG_09799</name>
</gene>